<dbReference type="Proteomes" id="UP000199149">
    <property type="component" value="Unassembled WGS sequence"/>
</dbReference>
<dbReference type="InterPro" id="IPR002104">
    <property type="entry name" value="Integrase_catalytic"/>
</dbReference>
<organism evidence="4 5">
    <name type="scientific">Algoriella xinjiangensis</name>
    <dbReference type="NCBI Taxonomy" id="684065"/>
    <lineage>
        <taxon>Bacteria</taxon>
        <taxon>Pseudomonadati</taxon>
        <taxon>Bacteroidota</taxon>
        <taxon>Flavobacteriia</taxon>
        <taxon>Flavobacteriales</taxon>
        <taxon>Weeksellaceae</taxon>
        <taxon>Algoriella</taxon>
    </lineage>
</organism>
<dbReference type="AlphaFoldDB" id="A0A1I4WQG5"/>
<dbReference type="RefSeq" id="WP_092908187.1">
    <property type="nucleotide sequence ID" value="NZ_FOUZ01000007.1"/>
</dbReference>
<sequence length="414" mass="50225">MNYHFELRKDKINKNGLIPIRLVVTHGKSRIRKNINAKTIDVDWNKDNFSINNQKKSPYFEYYKASNREIQSVIEKVEFIFKFFEYNEIDFSEQIFNERFDEDNTKISIDFFEAFQEFIDVSKLTKATGTIKKYTTVQNFLKDFKTFTKYPLRFDTINKKFEEVFMLYCFEERKTVNNYYGKLISIIKTFMQWSFDRQYHNSIEYKRIKRTEDEIEVIYLSMDELMELYNHKFENKSMERARDFFCFGCFTGLRHSDIYNLNNANIYDDHINLSLIKTKTNDHIIPLNDFAKAILEKYKNTIYNPIPKIYSQKLNKKIQDCCEELKWFDEVKLVRFIGTERVYKKFQKYQLITSHVARKTFITNGLILGMNERVLRNITNSKDEKSFRRYVKIEEVQKQKEMDIWNTVKYKKSE</sequence>
<dbReference type="InterPro" id="IPR010998">
    <property type="entry name" value="Integrase_recombinase_N"/>
</dbReference>
<dbReference type="EMBL" id="FOUZ01000007">
    <property type="protein sequence ID" value="SFN16041.1"/>
    <property type="molecule type" value="Genomic_DNA"/>
</dbReference>
<dbReference type="Gene3D" id="1.10.150.130">
    <property type="match status" value="1"/>
</dbReference>
<evidence type="ECO:0000313" key="4">
    <source>
        <dbReference type="EMBL" id="SFN16041.1"/>
    </source>
</evidence>
<name>A0A1I4WQG5_9FLAO</name>
<dbReference type="Pfam" id="PF13102">
    <property type="entry name" value="Phage_int_SAM_5"/>
    <property type="match status" value="1"/>
</dbReference>
<dbReference type="GO" id="GO:0006310">
    <property type="term" value="P:DNA recombination"/>
    <property type="evidence" value="ECO:0007669"/>
    <property type="project" value="UniProtKB-KW"/>
</dbReference>
<dbReference type="OrthoDB" id="892893at2"/>
<dbReference type="Gene3D" id="1.10.443.10">
    <property type="entry name" value="Intergrase catalytic core"/>
    <property type="match status" value="1"/>
</dbReference>
<keyword evidence="1" id="KW-0238">DNA-binding</keyword>
<dbReference type="STRING" id="684065.SAMN05421738_107135"/>
<protein>
    <submittedName>
        <fullName evidence="4">Phage integrase SAM-like domain-containing protein</fullName>
    </submittedName>
</protein>
<evidence type="ECO:0000313" key="5">
    <source>
        <dbReference type="Proteomes" id="UP000199149"/>
    </source>
</evidence>
<dbReference type="InterPro" id="IPR011010">
    <property type="entry name" value="DNA_brk_join_enz"/>
</dbReference>
<proteinExistence type="predicted"/>
<dbReference type="InterPro" id="IPR035386">
    <property type="entry name" value="Arm-DNA-bind_5"/>
</dbReference>
<dbReference type="InterPro" id="IPR013762">
    <property type="entry name" value="Integrase-like_cat_sf"/>
</dbReference>
<dbReference type="GO" id="GO:0003677">
    <property type="term" value="F:DNA binding"/>
    <property type="evidence" value="ECO:0007669"/>
    <property type="project" value="UniProtKB-KW"/>
</dbReference>
<dbReference type="InterPro" id="IPR025269">
    <property type="entry name" value="SAM-like_dom"/>
</dbReference>
<evidence type="ECO:0000256" key="1">
    <source>
        <dbReference type="ARBA" id="ARBA00023125"/>
    </source>
</evidence>
<reference evidence="5" key="1">
    <citation type="submission" date="2016-10" db="EMBL/GenBank/DDBJ databases">
        <authorList>
            <person name="Varghese N."/>
            <person name="Submissions S."/>
        </authorList>
    </citation>
    <scope>NUCLEOTIDE SEQUENCE [LARGE SCALE GENOMIC DNA]</scope>
    <source>
        <strain evidence="5">XJ109</strain>
    </source>
</reference>
<dbReference type="PROSITE" id="PS51898">
    <property type="entry name" value="TYR_RECOMBINASE"/>
    <property type="match status" value="1"/>
</dbReference>
<evidence type="ECO:0000259" key="3">
    <source>
        <dbReference type="PROSITE" id="PS51898"/>
    </source>
</evidence>
<feature type="domain" description="Tyr recombinase" evidence="3">
    <location>
        <begin position="215"/>
        <end position="403"/>
    </location>
</feature>
<keyword evidence="5" id="KW-1185">Reference proteome</keyword>
<evidence type="ECO:0000256" key="2">
    <source>
        <dbReference type="ARBA" id="ARBA00023172"/>
    </source>
</evidence>
<gene>
    <name evidence="4" type="ORF">SAMN05421738_107135</name>
</gene>
<dbReference type="Pfam" id="PF17293">
    <property type="entry name" value="Arm-DNA-bind_5"/>
    <property type="match status" value="1"/>
</dbReference>
<accession>A0A1I4WQG5</accession>
<keyword evidence="2" id="KW-0233">DNA recombination</keyword>
<dbReference type="SUPFAM" id="SSF56349">
    <property type="entry name" value="DNA breaking-rejoining enzymes"/>
    <property type="match status" value="1"/>
</dbReference>
<dbReference type="GO" id="GO:0015074">
    <property type="term" value="P:DNA integration"/>
    <property type="evidence" value="ECO:0007669"/>
    <property type="project" value="InterPro"/>
</dbReference>